<protein>
    <recommendedName>
        <fullName evidence="3">HPt domain-containing protein</fullName>
    </recommendedName>
</protein>
<evidence type="ECO:0000313" key="1">
    <source>
        <dbReference type="EMBL" id="MCF8714443.1"/>
    </source>
</evidence>
<proteinExistence type="predicted"/>
<dbReference type="Proteomes" id="UP000829517">
    <property type="component" value="Unassembled WGS sequence"/>
</dbReference>
<dbReference type="InterPro" id="IPR036641">
    <property type="entry name" value="HPT_dom_sf"/>
</dbReference>
<evidence type="ECO:0000313" key="2">
    <source>
        <dbReference type="Proteomes" id="UP000829517"/>
    </source>
</evidence>
<dbReference type="EMBL" id="JAETXX010000002">
    <property type="protein sequence ID" value="MCF8714443.1"/>
    <property type="molecule type" value="Genomic_DNA"/>
</dbReference>
<dbReference type="SUPFAM" id="SSF47226">
    <property type="entry name" value="Histidine-containing phosphotransfer domain, HPT domain"/>
    <property type="match status" value="1"/>
</dbReference>
<comment type="caution">
    <text evidence="1">The sequence shown here is derived from an EMBL/GenBank/DDBJ whole genome shotgun (WGS) entry which is preliminary data.</text>
</comment>
<dbReference type="RefSeq" id="WP_236958402.1">
    <property type="nucleotide sequence ID" value="NZ_JAETXX010000002.1"/>
</dbReference>
<organism evidence="1 2">
    <name type="scientific">Joostella atrarenae</name>
    <dbReference type="NCBI Taxonomy" id="679257"/>
    <lineage>
        <taxon>Bacteria</taxon>
        <taxon>Pseudomonadati</taxon>
        <taxon>Bacteroidota</taxon>
        <taxon>Flavobacteriia</taxon>
        <taxon>Flavobacteriales</taxon>
        <taxon>Flavobacteriaceae</taxon>
        <taxon>Joostella</taxon>
    </lineage>
</organism>
<sequence>MILNYFLVKKEKALVRANISKLVSDSLGDKEYMNEIVILLNNNIEEFCDSTTISLKAKDRYSIFRAAHKIINGLEMIQAYVLLDYITMIQKECQYMDNFTNIKNLFIDFKMEYAYVLKEINSQIDNL</sequence>
<name>A0ABS9J1X3_9FLAO</name>
<gene>
    <name evidence="1" type="ORF">JM658_06320</name>
</gene>
<evidence type="ECO:0008006" key="3">
    <source>
        <dbReference type="Google" id="ProtNLM"/>
    </source>
</evidence>
<reference evidence="1 2" key="1">
    <citation type="submission" date="2021-01" db="EMBL/GenBank/DDBJ databases">
        <title>Genome sequencing of Joostella atrarenae M1-2 (= KCTC 23194).</title>
        <authorList>
            <person name="Zakaria M.R."/>
            <person name="Lam M.Q."/>
            <person name="Chong C.S."/>
        </authorList>
    </citation>
    <scope>NUCLEOTIDE SEQUENCE [LARGE SCALE GENOMIC DNA]</scope>
    <source>
        <strain evidence="1 2">M1-2</strain>
    </source>
</reference>
<accession>A0ABS9J1X3</accession>
<keyword evidence="2" id="KW-1185">Reference proteome</keyword>